<dbReference type="EMBL" id="FYEH01000001">
    <property type="protein sequence ID" value="SNB51897.1"/>
    <property type="molecule type" value="Genomic_DNA"/>
</dbReference>
<evidence type="ECO:0000313" key="2">
    <source>
        <dbReference type="EMBL" id="SNB51897.1"/>
    </source>
</evidence>
<evidence type="ECO:0000313" key="3">
    <source>
        <dbReference type="Proteomes" id="UP000197065"/>
    </source>
</evidence>
<dbReference type="Pfam" id="PF00561">
    <property type="entry name" value="Abhydrolase_1"/>
    <property type="match status" value="1"/>
</dbReference>
<dbReference type="Proteomes" id="UP000197065">
    <property type="component" value="Unassembled WGS sequence"/>
</dbReference>
<gene>
    <name evidence="2" type="ORF">SAMN07250955_101141</name>
</gene>
<dbReference type="SUPFAM" id="SSF53474">
    <property type="entry name" value="alpha/beta-Hydrolases"/>
    <property type="match status" value="1"/>
</dbReference>
<dbReference type="PRINTS" id="PR00111">
    <property type="entry name" value="ABHYDROLASE"/>
</dbReference>
<accession>A0A212PXV7</accession>
<dbReference type="PANTHER" id="PTHR43329">
    <property type="entry name" value="EPOXIDE HYDROLASE"/>
    <property type="match status" value="1"/>
</dbReference>
<proteinExistence type="predicted"/>
<dbReference type="Gene3D" id="3.40.50.1820">
    <property type="entry name" value="alpha/beta hydrolase"/>
    <property type="match status" value="1"/>
</dbReference>
<name>A0A212PXV7_9PROT</name>
<feature type="domain" description="AB hydrolase-1" evidence="1">
    <location>
        <begin position="28"/>
        <end position="275"/>
    </location>
</feature>
<dbReference type="InterPro" id="IPR000073">
    <property type="entry name" value="AB_hydrolase_1"/>
</dbReference>
<reference evidence="2 3" key="1">
    <citation type="submission" date="2017-06" db="EMBL/GenBank/DDBJ databases">
        <authorList>
            <person name="Kim H.J."/>
            <person name="Triplett B.A."/>
        </authorList>
    </citation>
    <scope>NUCLEOTIDE SEQUENCE [LARGE SCALE GENOMIC DNA]</scope>
    <source>
        <strain evidence="2 3">B29T1</strain>
    </source>
</reference>
<dbReference type="AlphaFoldDB" id="A0A212PXV7"/>
<protein>
    <submittedName>
        <fullName evidence="2">Pimeloyl-ACP methyl ester carboxylesterase</fullName>
    </submittedName>
</protein>
<evidence type="ECO:0000259" key="1">
    <source>
        <dbReference type="Pfam" id="PF00561"/>
    </source>
</evidence>
<dbReference type="RefSeq" id="WP_088559477.1">
    <property type="nucleotide sequence ID" value="NZ_FYEH01000001.1"/>
</dbReference>
<dbReference type="InterPro" id="IPR029058">
    <property type="entry name" value="AB_hydrolase_fold"/>
</dbReference>
<sequence>MSSIAIRHAEIAVRDGRFHVTEAGEGAPLLLLHGWPEFWLTWEPVMQRLGDRFRVIAPDLRGFGASSKPAGPWGAAEHAADMLALLEAMGIERPGIVGHDVGGAVMLPLARLAPERFNGLFFFGFFHPGIGARAGTPDRLNEIWYQSFHQMPMAPALVGASRESCRLYIGHFLRHWAHRKDAFDDVLEAFVDNYMEPGNLAGGFAYYQAAHASRIAAMRGDGPVLPPITLPTCVRWAMNDPIFPYAWTDRLGEIFTDLDLAPIADVGHFAHRENPDEAARLIAAFFQDRA</sequence>
<keyword evidence="3" id="KW-1185">Reference proteome</keyword>
<organism evidence="2 3">
    <name type="scientific">Arboricoccus pini</name>
    <dbReference type="NCBI Taxonomy" id="1963835"/>
    <lineage>
        <taxon>Bacteria</taxon>
        <taxon>Pseudomonadati</taxon>
        <taxon>Pseudomonadota</taxon>
        <taxon>Alphaproteobacteria</taxon>
        <taxon>Geminicoccales</taxon>
        <taxon>Geminicoccaceae</taxon>
        <taxon>Arboricoccus</taxon>
    </lineage>
</organism>
<dbReference type="OrthoDB" id="9780765at2"/>